<dbReference type="InterPro" id="IPR016171">
    <property type="entry name" value="Vanillyl_alc_oxidase_C-sub2"/>
</dbReference>
<gene>
    <name evidence="3" type="primary">xyoA</name>
    <name evidence="3" type="ORF">KDY119_00127</name>
</gene>
<evidence type="ECO:0000313" key="4">
    <source>
        <dbReference type="Proteomes" id="UP000326702"/>
    </source>
</evidence>
<dbReference type="SUPFAM" id="SSF56176">
    <property type="entry name" value="FAD-binding/transporter-associated domain-like"/>
    <property type="match status" value="1"/>
</dbReference>
<evidence type="ECO:0000259" key="2">
    <source>
        <dbReference type="PROSITE" id="PS51387"/>
    </source>
</evidence>
<dbReference type="Gene3D" id="3.30.70.2530">
    <property type="match status" value="1"/>
</dbReference>
<dbReference type="InterPro" id="IPR036318">
    <property type="entry name" value="FAD-bd_PCMH-like_sf"/>
</dbReference>
<dbReference type="KEGG" id="lxl:KDY119_00127"/>
<dbReference type="Gene3D" id="1.10.45.10">
    <property type="entry name" value="Vanillyl-alcohol Oxidase, Chain A, domain 4"/>
    <property type="match status" value="1"/>
</dbReference>
<dbReference type="Gene3D" id="3.30.465.10">
    <property type="match status" value="1"/>
</dbReference>
<dbReference type="EMBL" id="CP045529">
    <property type="protein sequence ID" value="QFU96643.1"/>
    <property type="molecule type" value="Genomic_DNA"/>
</dbReference>
<dbReference type="Proteomes" id="UP000326702">
    <property type="component" value="Chromosome"/>
</dbReference>
<dbReference type="InterPro" id="IPR007173">
    <property type="entry name" value="ALO_C"/>
</dbReference>
<organism evidence="3 4">
    <name type="scientific">Luteimicrobium xylanilyticum</name>
    <dbReference type="NCBI Taxonomy" id="1133546"/>
    <lineage>
        <taxon>Bacteria</taxon>
        <taxon>Bacillati</taxon>
        <taxon>Actinomycetota</taxon>
        <taxon>Actinomycetes</taxon>
        <taxon>Micrococcales</taxon>
        <taxon>Luteimicrobium</taxon>
    </lineage>
</organism>
<dbReference type="InterPro" id="IPR016169">
    <property type="entry name" value="FAD-bd_PCMH_sub2"/>
</dbReference>
<keyword evidence="1 3" id="KW-0560">Oxidoreductase</keyword>
<dbReference type="PANTHER" id="PTHR43762">
    <property type="entry name" value="L-GULONOLACTONE OXIDASE"/>
    <property type="match status" value="1"/>
</dbReference>
<dbReference type="EC" id="1.1.3.41" evidence="3"/>
<dbReference type="GO" id="GO:0080049">
    <property type="term" value="F:L-gulono-1,4-lactone dehydrogenase activity"/>
    <property type="evidence" value="ECO:0007669"/>
    <property type="project" value="TreeGrafter"/>
</dbReference>
<dbReference type="Pfam" id="PF01565">
    <property type="entry name" value="FAD_binding_4"/>
    <property type="match status" value="1"/>
</dbReference>
<feature type="domain" description="FAD-binding PCMH-type" evidence="2">
    <location>
        <begin position="13"/>
        <end position="177"/>
    </location>
</feature>
<dbReference type="GO" id="GO:0016020">
    <property type="term" value="C:membrane"/>
    <property type="evidence" value="ECO:0007669"/>
    <property type="project" value="InterPro"/>
</dbReference>
<dbReference type="GO" id="GO:0050582">
    <property type="term" value="F:xylitol oxidase activity"/>
    <property type="evidence" value="ECO:0007669"/>
    <property type="project" value="UniProtKB-EC"/>
</dbReference>
<protein>
    <submittedName>
        <fullName evidence="3">Alditol oxidase</fullName>
        <ecNumber evidence="3">1.1.3.41</ecNumber>
    </submittedName>
</protein>
<dbReference type="PROSITE" id="PS51387">
    <property type="entry name" value="FAD_PCMH"/>
    <property type="match status" value="1"/>
</dbReference>
<dbReference type="AlphaFoldDB" id="A0A5P9Q5J7"/>
<dbReference type="InterPro" id="IPR006094">
    <property type="entry name" value="Oxid_FAD_bind_N"/>
</dbReference>
<dbReference type="PANTHER" id="PTHR43762:SF1">
    <property type="entry name" value="D-ARABINONO-1,4-LACTONE OXIDASE"/>
    <property type="match status" value="1"/>
</dbReference>
<dbReference type="InterPro" id="IPR016167">
    <property type="entry name" value="FAD-bd_PCMH_sub1"/>
</dbReference>
<accession>A0A5P9Q5J7</accession>
<reference evidence="3 4" key="1">
    <citation type="submission" date="2019-10" db="EMBL/GenBank/DDBJ databases">
        <title>Genome sequence of Luteimicrobium xylanilyticum HY-24.</title>
        <authorList>
            <person name="Kim D.Y."/>
            <person name="Park H.-Y."/>
        </authorList>
    </citation>
    <scope>NUCLEOTIDE SEQUENCE [LARGE SCALE GENOMIC DNA]</scope>
    <source>
        <strain evidence="3 4">HY-24</strain>
    </source>
</reference>
<dbReference type="GO" id="GO:0003885">
    <property type="term" value="F:D-arabinono-1,4-lactone oxidase activity"/>
    <property type="evidence" value="ECO:0007669"/>
    <property type="project" value="InterPro"/>
</dbReference>
<name>A0A5P9Q5J7_9MICO</name>
<proteinExistence type="predicted"/>
<keyword evidence="4" id="KW-1185">Reference proteome</keyword>
<evidence type="ECO:0000313" key="3">
    <source>
        <dbReference type="EMBL" id="QFU96643.1"/>
    </source>
</evidence>
<dbReference type="Pfam" id="PF04030">
    <property type="entry name" value="ALO"/>
    <property type="match status" value="1"/>
</dbReference>
<dbReference type="Gene3D" id="3.30.43.10">
    <property type="entry name" value="Uridine Diphospho-n-acetylenolpyruvylglucosamine Reductase, domain 2"/>
    <property type="match status" value="1"/>
</dbReference>
<dbReference type="InterPro" id="IPR016166">
    <property type="entry name" value="FAD-bd_PCMH"/>
</dbReference>
<evidence type="ECO:0000256" key="1">
    <source>
        <dbReference type="ARBA" id="ARBA00023002"/>
    </source>
</evidence>
<sequence>MGSMQIANWAGNHDITGTTLVEARTIEDVQRAVADADRVRPLGTRHSFNDLPDTTGTLVTVTSVPAEPALDETARTVTVGAGTRYGELAGWLAGRGWALHNLGSLPHISIGGAVATGTHGSGDGNGSLSTAVRGLEIVGPDGALRTLRADDPELKGSVVALGALGVVVRVTLAVEPAYLVRQDSYRDVPWEAILADLPAVTGAGYSVSVFTNWVDDTVEQVWVKRRVGVEGLEDDDVPDLLGVPASGLPQPLIVPTDEVNTTFHLTAGAWNERLPHFRFDATPSVGDEVQSEYFVAREDAAEALRAVRAVAPGFVDALVVTELRTIAADDLWLSPAYGRDSMALHFTWRNDMPAVLAALPAIEAALEPFGARPHWGKVHLLDAGTLAGRYPRFDDARELVARRDPDGKFRNDAVDRVLGR</sequence>
<dbReference type="InterPro" id="IPR010031">
    <property type="entry name" value="FAD_lactone_oxidase-like"/>
</dbReference>
<dbReference type="GO" id="GO:0071949">
    <property type="term" value="F:FAD binding"/>
    <property type="evidence" value="ECO:0007669"/>
    <property type="project" value="InterPro"/>
</dbReference>
<dbReference type="Gene3D" id="3.30.70.2520">
    <property type="match status" value="1"/>
</dbReference>